<evidence type="ECO:0000313" key="2">
    <source>
        <dbReference type="Proteomes" id="UP001166251"/>
    </source>
</evidence>
<protein>
    <submittedName>
        <fullName evidence="1">Uncharacterized protein</fullName>
    </submittedName>
</protein>
<evidence type="ECO:0000313" key="1">
    <source>
        <dbReference type="EMBL" id="MBW8191352.1"/>
    </source>
</evidence>
<gene>
    <name evidence="1" type="ORF">K0504_09910</name>
</gene>
<accession>A0ABS7EG85</accession>
<reference evidence="1" key="1">
    <citation type="submission" date="2021-07" db="EMBL/GenBank/DDBJ databases">
        <title>Neiella marina sp. nov., isolated from the intestinal content of sea cucumber Apostichopus japonicus.</title>
        <authorList>
            <person name="Bai X."/>
        </authorList>
    </citation>
    <scope>NUCLEOTIDE SEQUENCE</scope>
    <source>
        <strain evidence="1">126</strain>
    </source>
</reference>
<organism evidence="1 2">
    <name type="scientific">Neiella holothuriorum</name>
    <dbReference type="NCBI Taxonomy" id="2870530"/>
    <lineage>
        <taxon>Bacteria</taxon>
        <taxon>Pseudomonadati</taxon>
        <taxon>Pseudomonadota</taxon>
        <taxon>Gammaproteobacteria</taxon>
        <taxon>Alteromonadales</taxon>
        <taxon>Echinimonadaceae</taxon>
        <taxon>Neiella</taxon>
    </lineage>
</organism>
<comment type="caution">
    <text evidence="1">The sequence shown here is derived from an EMBL/GenBank/DDBJ whole genome shotgun (WGS) entry which is preliminary data.</text>
</comment>
<dbReference type="RefSeq" id="WP_220104035.1">
    <property type="nucleotide sequence ID" value="NZ_JAHZSS010000010.1"/>
</dbReference>
<dbReference type="Proteomes" id="UP001166251">
    <property type="component" value="Unassembled WGS sequence"/>
</dbReference>
<proteinExistence type="predicted"/>
<dbReference type="EMBL" id="JAHZSS010000010">
    <property type="protein sequence ID" value="MBW8191352.1"/>
    <property type="molecule type" value="Genomic_DNA"/>
</dbReference>
<keyword evidence="2" id="KW-1185">Reference proteome</keyword>
<name>A0ABS7EG85_9GAMM</name>
<sequence length="190" mass="21212">MVGAVNAYAGIGARATPAPILNIMTELGRLLAYKGVVLRSGAANGADSAFESGCDQYCQSANVAPDQQKQIFLPWNNFNNRNTTESGVLHHDLKTAQFLARRYHKSWRHLNAQSRLLMARNSLQILGCDLRQYARFVICWTPDGSLTGRDRKSGGTGQALRIAYAYNIPVYNLYRDDHLQLAHNWLKTTD</sequence>